<feature type="region of interest" description="Disordered" evidence="5">
    <location>
        <begin position="128"/>
        <end position="158"/>
    </location>
</feature>
<dbReference type="Pfam" id="PF07690">
    <property type="entry name" value="MFS_1"/>
    <property type="match status" value="1"/>
</dbReference>
<accession>A0A8S8ZTV6</accession>
<protein>
    <recommendedName>
        <fullName evidence="9">Major facilitator superfamily (MFS) profile domain-containing protein</fullName>
    </recommendedName>
</protein>
<dbReference type="SUPFAM" id="SSF103473">
    <property type="entry name" value="MFS general substrate transporter"/>
    <property type="match status" value="1"/>
</dbReference>
<evidence type="ECO:0000256" key="1">
    <source>
        <dbReference type="ARBA" id="ARBA00004141"/>
    </source>
</evidence>
<feature type="region of interest" description="Disordered" evidence="5">
    <location>
        <begin position="491"/>
        <end position="532"/>
    </location>
</feature>
<dbReference type="GO" id="GO:0022857">
    <property type="term" value="F:transmembrane transporter activity"/>
    <property type="evidence" value="ECO:0007669"/>
    <property type="project" value="InterPro"/>
</dbReference>
<keyword evidence="2 6" id="KW-0812">Transmembrane</keyword>
<feature type="transmembrane region" description="Helical" evidence="6">
    <location>
        <begin position="768"/>
        <end position="788"/>
    </location>
</feature>
<evidence type="ECO:0000256" key="3">
    <source>
        <dbReference type="ARBA" id="ARBA00022989"/>
    </source>
</evidence>
<keyword evidence="4 6" id="KW-0472">Membrane</keyword>
<dbReference type="Proteomes" id="UP000433876">
    <property type="component" value="Unassembled WGS sequence"/>
</dbReference>
<dbReference type="EMBL" id="NMPR01000063">
    <property type="protein sequence ID" value="KAA8632041.1"/>
    <property type="molecule type" value="Genomic_DNA"/>
</dbReference>
<feature type="transmembrane region" description="Helical" evidence="6">
    <location>
        <begin position="742"/>
        <end position="761"/>
    </location>
</feature>
<dbReference type="InterPro" id="IPR011701">
    <property type="entry name" value="MFS"/>
</dbReference>
<dbReference type="PANTHER" id="PTHR23502:SF181">
    <property type="entry name" value="MAJOR FACILITATOR SUPERFAMILY (MFS) PROFILE DOMAIN-CONTAINING PROTEIN"/>
    <property type="match status" value="1"/>
</dbReference>
<comment type="subcellular location">
    <subcellularLocation>
        <location evidence="1">Membrane</location>
        <topology evidence="1">Multi-pass membrane protein</topology>
    </subcellularLocation>
</comment>
<feature type="transmembrane region" description="Helical" evidence="6">
    <location>
        <begin position="808"/>
        <end position="827"/>
    </location>
</feature>
<name>A0A8S8ZTV6_SORMA</name>
<dbReference type="PANTHER" id="PTHR23502">
    <property type="entry name" value="MAJOR FACILITATOR SUPERFAMILY"/>
    <property type="match status" value="1"/>
</dbReference>
<feature type="transmembrane region" description="Helical" evidence="6">
    <location>
        <begin position="224"/>
        <end position="244"/>
    </location>
</feature>
<evidence type="ECO:0000313" key="8">
    <source>
        <dbReference type="Proteomes" id="UP000433876"/>
    </source>
</evidence>
<evidence type="ECO:0000256" key="5">
    <source>
        <dbReference type="SAM" id="MobiDB-lite"/>
    </source>
</evidence>
<keyword evidence="3 6" id="KW-1133">Transmembrane helix</keyword>
<evidence type="ECO:0000256" key="4">
    <source>
        <dbReference type="ARBA" id="ARBA00023136"/>
    </source>
</evidence>
<proteinExistence type="predicted"/>
<sequence>MGFVTNTSQPHLSAHIDILHCLIEIIEAGAPHCDGTKITSTDSASRLRWAGLDPANARKEDDDIILQQLTAAASNTTRPKYPRGPDRPNSCDIALSNDMPGWKYAFALSKDEVKAATPPGTVRLVEYKRPLEDDDRPLQQQNVRDDAPSSPEIDLAKFPIPTSDPSDPLNWARWRKLSCLGTLCNYAFACSFVSASLSPALAIWNQSFPTDPRGMSDLSRFTALNVLLLGLGNIVFVPLANVFGRRIVLVLSALTLFIATVCGTRDFGSGTAEHGMGMYEGVLVIRIFQGLGSSVSETVGPAVVGDMFFVQERGGWMALYTACLASGSVIGGICGGYIATRYGWFGIFWISTVLTGMAFVTMVLLVPETLFERGPLCFPTITTAPRERHRHRHRNNGNDDIGEEEKEIDGANENHNRRSGVRRYYHQHVPTPYLSLGTLPSIRMTMPSRFIASVYTPLNINTNQPQYFRDYWDPRLGLTWYETASESDDSEERFPTVYGRGSPLPTGLRPPPTAAARGGREAAGGGLPPGPGGLAARRATARGPRYRLYPPSEINIRPFSRGGNQNRPIIRKPENNAIGLSNRFTLGPFNRDSASSIPSSEDASTHYEPYTYLRSLRFFPPQQHTPARPFDSVANPFPKSPYSPYSPNFPKPFFGNNDYGYAEAESRLLVALPGLVIATGGLLVWGFCGEYGPALNVAAAGGAGAAGNSTVTGGDSGNVTTTVGPGLSNDGNGGGGYGVNRYSWLGLVFGFGMVSFGVAGVPGVWFNYVRFCFVVFSSTAFLSLPRLFLSPLSYSHSSSFFPSPSLLYSPFILPLFLLFFLPIFPLPSLSPSPSPSRFPS</sequence>
<feature type="transmembrane region" description="Helical" evidence="6">
    <location>
        <begin position="344"/>
        <end position="366"/>
    </location>
</feature>
<dbReference type="Gene3D" id="1.20.1250.20">
    <property type="entry name" value="MFS general substrate transporter like domains"/>
    <property type="match status" value="1"/>
</dbReference>
<feature type="region of interest" description="Disordered" evidence="5">
    <location>
        <begin position="388"/>
        <end position="411"/>
    </location>
</feature>
<evidence type="ECO:0000256" key="6">
    <source>
        <dbReference type="SAM" id="Phobius"/>
    </source>
</evidence>
<feature type="transmembrane region" description="Helical" evidence="6">
    <location>
        <begin position="183"/>
        <end position="204"/>
    </location>
</feature>
<dbReference type="InterPro" id="IPR036259">
    <property type="entry name" value="MFS_trans_sf"/>
</dbReference>
<reference evidence="7 8" key="1">
    <citation type="submission" date="2017-07" db="EMBL/GenBank/DDBJ databases">
        <title>Genome sequence of the Sordaria macrospora wild type strain R19027.</title>
        <authorList>
            <person name="Nowrousian M."/>
            <person name="Teichert I."/>
            <person name="Kueck U."/>
        </authorList>
    </citation>
    <scope>NUCLEOTIDE SEQUENCE [LARGE SCALE GENOMIC DNA]</scope>
    <source>
        <strain evidence="7 8">R19027</strain>
        <tissue evidence="7">Mycelium</tissue>
    </source>
</reference>
<dbReference type="GO" id="GO:0005886">
    <property type="term" value="C:plasma membrane"/>
    <property type="evidence" value="ECO:0007669"/>
    <property type="project" value="TreeGrafter"/>
</dbReference>
<dbReference type="AlphaFoldDB" id="A0A8S8ZTV6"/>
<dbReference type="VEuPathDB" id="FungiDB:SMAC_05124"/>
<comment type="caution">
    <text evidence="7">The sequence shown here is derived from an EMBL/GenBank/DDBJ whole genome shotgun (WGS) entry which is preliminary data.</text>
</comment>
<evidence type="ECO:0008006" key="9">
    <source>
        <dbReference type="Google" id="ProtNLM"/>
    </source>
</evidence>
<evidence type="ECO:0000313" key="7">
    <source>
        <dbReference type="EMBL" id="KAA8632041.1"/>
    </source>
</evidence>
<feature type="transmembrane region" description="Helical" evidence="6">
    <location>
        <begin position="317"/>
        <end position="338"/>
    </location>
</feature>
<organism evidence="7 8">
    <name type="scientific">Sordaria macrospora</name>
    <dbReference type="NCBI Taxonomy" id="5147"/>
    <lineage>
        <taxon>Eukaryota</taxon>
        <taxon>Fungi</taxon>
        <taxon>Dikarya</taxon>
        <taxon>Ascomycota</taxon>
        <taxon>Pezizomycotina</taxon>
        <taxon>Sordariomycetes</taxon>
        <taxon>Sordariomycetidae</taxon>
        <taxon>Sordariales</taxon>
        <taxon>Sordariaceae</taxon>
        <taxon>Sordaria</taxon>
    </lineage>
</organism>
<evidence type="ECO:0000256" key="2">
    <source>
        <dbReference type="ARBA" id="ARBA00022692"/>
    </source>
</evidence>
<gene>
    <name evidence="7" type="ORF">SMACR_05124</name>
</gene>